<feature type="chain" id="PRO_5045492137" evidence="1">
    <location>
        <begin position="31"/>
        <end position="260"/>
    </location>
</feature>
<dbReference type="PANTHER" id="PTHR36057">
    <property type="match status" value="1"/>
</dbReference>
<evidence type="ECO:0000256" key="1">
    <source>
        <dbReference type="SAM" id="SignalP"/>
    </source>
</evidence>
<evidence type="ECO:0000313" key="2">
    <source>
        <dbReference type="EMBL" id="MEM5531895.1"/>
    </source>
</evidence>
<dbReference type="Proteomes" id="UP001457661">
    <property type="component" value="Unassembled WGS sequence"/>
</dbReference>
<sequence length="260" mass="29248">MSHSMLSKTLYRSFLIAFFGLIIFCFQSQAAEQVTISSTANPTTFLELYTSQGCSSCPPAERWISTFTDNEKLWTDLIPINFHVTYWDYLGWKDPFASAVFSKRQRTYKALGKSRIVATPGFMVNGSGWQGWFYKQAIPVAKAPYLGNLKATINNSKINLEYDTVNTEDNTNQNLIAHVALLGFGIETQIHSGENAGHKLKHDFVVIGYEQSDMQTKQQLSLTDLPLPRANNVSPTKQALVFWVSEKSDPTPLQVAADWF</sequence>
<feature type="signal peptide" evidence="1">
    <location>
        <begin position="1"/>
        <end position="30"/>
    </location>
</feature>
<comment type="caution">
    <text evidence="2">The sequence shown here is derived from an EMBL/GenBank/DDBJ whole genome shotgun (WGS) entry which is preliminary data.</text>
</comment>
<gene>
    <name evidence="2" type="ORF">WNY57_05575</name>
</gene>
<dbReference type="PANTHER" id="PTHR36057:SF1">
    <property type="entry name" value="LIPOPROTEIN LIPID ATTACHMENT SITE-LIKE PROTEIN, PUTATIVE (DUF1223)-RELATED"/>
    <property type="match status" value="1"/>
</dbReference>
<dbReference type="InterPro" id="IPR036249">
    <property type="entry name" value="Thioredoxin-like_sf"/>
</dbReference>
<keyword evidence="3" id="KW-1185">Reference proteome</keyword>
<protein>
    <submittedName>
        <fullName evidence="2">DUF1223 domain-containing protein</fullName>
    </submittedName>
</protein>
<dbReference type="EMBL" id="JBBMQX010000003">
    <property type="protein sequence ID" value="MEM5531895.1"/>
    <property type="molecule type" value="Genomic_DNA"/>
</dbReference>
<accession>A0ABU9TDV5</accession>
<reference evidence="2 3" key="1">
    <citation type="submission" date="2024-03" db="EMBL/GenBank/DDBJ databases">
        <title>Community enrichment and isolation of bacterial strains for fucoidan degradation.</title>
        <authorList>
            <person name="Sichert A."/>
        </authorList>
    </citation>
    <scope>NUCLEOTIDE SEQUENCE [LARGE SCALE GENOMIC DNA]</scope>
    <source>
        <strain evidence="2 3">AS26</strain>
    </source>
</reference>
<proteinExistence type="predicted"/>
<keyword evidence="1" id="KW-0732">Signal</keyword>
<organism evidence="2 3">
    <name type="scientific">Pseudoalteromonas arctica</name>
    <dbReference type="NCBI Taxonomy" id="394751"/>
    <lineage>
        <taxon>Bacteria</taxon>
        <taxon>Pseudomonadati</taxon>
        <taxon>Pseudomonadota</taxon>
        <taxon>Gammaproteobacteria</taxon>
        <taxon>Alteromonadales</taxon>
        <taxon>Pseudoalteromonadaceae</taxon>
        <taxon>Pseudoalteromonas</taxon>
    </lineage>
</organism>
<dbReference type="Pfam" id="PF06764">
    <property type="entry name" value="DUF1223"/>
    <property type="match status" value="1"/>
</dbReference>
<name>A0ABU9TDV5_9GAMM</name>
<dbReference type="RefSeq" id="WP_342879330.1">
    <property type="nucleotide sequence ID" value="NZ_JBBMQX010000003.1"/>
</dbReference>
<dbReference type="SUPFAM" id="SSF52833">
    <property type="entry name" value="Thioredoxin-like"/>
    <property type="match status" value="1"/>
</dbReference>
<dbReference type="InterPro" id="IPR010634">
    <property type="entry name" value="DUF1223"/>
</dbReference>
<evidence type="ECO:0000313" key="3">
    <source>
        <dbReference type="Proteomes" id="UP001457661"/>
    </source>
</evidence>